<reference evidence="1 2" key="1">
    <citation type="submission" date="2019-03" db="EMBL/GenBank/DDBJ databases">
        <title>Genomic Encyclopedia of Archaeal and Bacterial Type Strains, Phase II (KMG-II): from individual species to whole genera.</title>
        <authorList>
            <person name="Goeker M."/>
        </authorList>
    </citation>
    <scope>NUCLEOTIDE SEQUENCE [LARGE SCALE GENOMIC DNA]</scope>
    <source>
        <strain evidence="1 2">DSM 28213</strain>
    </source>
</reference>
<dbReference type="Proteomes" id="UP000295215">
    <property type="component" value="Unassembled WGS sequence"/>
</dbReference>
<dbReference type="RefSeq" id="WP_133711677.1">
    <property type="nucleotide sequence ID" value="NZ_SOAG01000003.1"/>
</dbReference>
<gene>
    <name evidence="1" type="ORF">C8P70_10390</name>
</gene>
<organism evidence="1 2">
    <name type="scientific">Myroides indicus</name>
    <dbReference type="NCBI Taxonomy" id="1323422"/>
    <lineage>
        <taxon>Bacteria</taxon>
        <taxon>Pseudomonadati</taxon>
        <taxon>Bacteroidota</taxon>
        <taxon>Flavobacteriia</taxon>
        <taxon>Flavobacteriales</taxon>
        <taxon>Flavobacteriaceae</taxon>
        <taxon>Myroides</taxon>
    </lineage>
</organism>
<sequence>MISIFSKASTLTPEEEYDLIITQLQELKKSGKFYFKTRKIISENVQQRLRDEDYIVRKSYRTKRSLLLGRIVKRYYIVGIKTPLLQH</sequence>
<protein>
    <submittedName>
        <fullName evidence="1">Uncharacterized protein</fullName>
    </submittedName>
</protein>
<evidence type="ECO:0000313" key="1">
    <source>
        <dbReference type="EMBL" id="TDS65070.1"/>
    </source>
</evidence>
<name>A0A4R7F3R4_9FLAO</name>
<evidence type="ECO:0000313" key="2">
    <source>
        <dbReference type="Proteomes" id="UP000295215"/>
    </source>
</evidence>
<dbReference type="AlphaFoldDB" id="A0A4R7F3R4"/>
<comment type="caution">
    <text evidence="1">The sequence shown here is derived from an EMBL/GenBank/DDBJ whole genome shotgun (WGS) entry which is preliminary data.</text>
</comment>
<dbReference type="EMBL" id="SOAG01000003">
    <property type="protein sequence ID" value="TDS65070.1"/>
    <property type="molecule type" value="Genomic_DNA"/>
</dbReference>
<keyword evidence="2" id="KW-1185">Reference proteome</keyword>
<proteinExistence type="predicted"/>
<accession>A0A4R7F3R4</accession>